<dbReference type="Gene3D" id="3.20.20.370">
    <property type="entry name" value="Glycoside hydrolase/deacetylase"/>
    <property type="match status" value="1"/>
</dbReference>
<evidence type="ECO:0000313" key="1">
    <source>
        <dbReference type="EMBL" id="SFV57612.1"/>
    </source>
</evidence>
<sequence length="219" mass="26221">MLLNKYQIKPLVAVIPNNQDKKLMVDDRNEDFWKNIKRWQNKNWEIALHGFEHRYVTKHKSIVPINNYSEFAGVPLKEQCYKIREGIKIFKKNGISCRVWIAPAHSFDENTIKALKQESDITIISDGIAWSPYYEYGMHWIPQQLWKPRKMPFGIWTICYHPDEMRNKDFEILENFLEKNSKQFISINGLALNKKTKSLLEKGFEKIYWKLLEKKQKKN</sequence>
<proteinExistence type="predicted"/>
<reference evidence="1" key="1">
    <citation type="submission" date="2016-10" db="EMBL/GenBank/DDBJ databases">
        <authorList>
            <person name="de Groot N.N."/>
        </authorList>
    </citation>
    <scope>NUCLEOTIDE SEQUENCE</scope>
</reference>
<dbReference type="Pfam" id="PF10096">
    <property type="entry name" value="DUF2334"/>
    <property type="match status" value="1"/>
</dbReference>
<dbReference type="InterPro" id="IPR018763">
    <property type="entry name" value="DUF2334"/>
</dbReference>
<protein>
    <recommendedName>
        <fullName evidence="2">DUF2334 domain-containing protein</fullName>
    </recommendedName>
</protein>
<dbReference type="EMBL" id="FPHN01000080">
    <property type="protein sequence ID" value="SFV57612.1"/>
    <property type="molecule type" value="Genomic_DNA"/>
</dbReference>
<dbReference type="InterPro" id="IPR011330">
    <property type="entry name" value="Glyco_hydro/deAcase_b/a-brl"/>
</dbReference>
<gene>
    <name evidence="1" type="ORF">MNB_SV-14-1373</name>
</gene>
<dbReference type="AlphaFoldDB" id="A0A1W1BVY7"/>
<organism evidence="1">
    <name type="scientific">hydrothermal vent metagenome</name>
    <dbReference type="NCBI Taxonomy" id="652676"/>
    <lineage>
        <taxon>unclassified sequences</taxon>
        <taxon>metagenomes</taxon>
        <taxon>ecological metagenomes</taxon>
    </lineage>
</organism>
<dbReference type="GO" id="GO:0005975">
    <property type="term" value="P:carbohydrate metabolic process"/>
    <property type="evidence" value="ECO:0007669"/>
    <property type="project" value="InterPro"/>
</dbReference>
<accession>A0A1W1BVY7</accession>
<evidence type="ECO:0008006" key="2">
    <source>
        <dbReference type="Google" id="ProtNLM"/>
    </source>
</evidence>
<name>A0A1W1BVY7_9ZZZZ</name>
<dbReference type="SUPFAM" id="SSF88713">
    <property type="entry name" value="Glycoside hydrolase/deacetylase"/>
    <property type="match status" value="1"/>
</dbReference>